<keyword evidence="10" id="KW-0534">Nitrate assimilation</keyword>
<accession>A0A972J7D8</accession>
<sequence length="918" mass="98693">MRDDAFRDLGETRSMCCYCGTGCGVLVQHAGGRILGVRGDPDHPANHGRLCTKGATLHLSAHEGGRVLRPMIRERREHELSPTSWEQALDTAAERFADIIERHGPDAVAFYVSGQLLTEDYYVFNKLARALVGTNNIDSNSRLCMSSAVAGYKATLGADSVPACYADIDEADHLLIAGANPAWAHPIVFRRIEAARERNPELTITVVDPRRTETASFADQHLQIAPGSDVLLFNAMLHVMLWEDLVDRDFIREHTEGFDALRASLAECSPGNVAQVCGVAAEKIVRAARSFGRARAALSMWCQGLNQSHHGTASNAALIHLHLATGQIGRPGAGPLSLTGQPNAMGGRETGAMASLLPGHRDPADPADRDEVARTWGVPALPDTPGLPAVQMFEALREGRLKAIWIACTNPAHSLPDQTRVREALRAAEFVVLQEAYQDTETADFADLLLPAASWGEKEGTVTNSERRVSRVQAAVSPPGEARADWRIATDFARRLGRRLERDIGGFGFASTAEIFAEHVALTAGRDCDMSGLSHAVLERNGPQQWPFRSGARCGVERLYADHAFPTPSGRARFAAVGHPSRHALLPEAQGARQPLILITGRLRDQWHGMSRTGKLARLWGHTPEAAVAMSPVDIVRRGLHAGQLVRVENPRGRIVLPLTEDDALAPGQVWIPMHWGETWLPGGAANRLCASLTDPVSHQPALKAAAVSVRPAGTLAWHGAWVVAASDERALAERIRSLRPVLQGIEYAALSLSGHTHPVLMLRVACEKPLAPERVSEIDEAIELVAEDVLGLDDVGRGVSKRATLVGECLVGVRLLGETAALPWLRGLIVEGAPVGPLRSWLLAPLAQPPGGETLVLSGRTICSCRNVGESEIDALVAGGADLPMLQQRLGCGTVCGSCLPELRARVARGGRETATV</sequence>
<dbReference type="PANTHER" id="PTHR43105:SF9">
    <property type="entry name" value="NADPH-FE(3+) OXIDOREDUCTASE SUBUNIT ALPHA"/>
    <property type="match status" value="1"/>
</dbReference>
<dbReference type="InterPro" id="IPR009010">
    <property type="entry name" value="Asp_de-COase-like_dom_sf"/>
</dbReference>
<evidence type="ECO:0000256" key="9">
    <source>
        <dbReference type="ARBA" id="ARBA00023014"/>
    </source>
</evidence>
<evidence type="ECO:0000256" key="1">
    <source>
        <dbReference type="ARBA" id="ARBA00001942"/>
    </source>
</evidence>
<dbReference type="GO" id="GO:0045333">
    <property type="term" value="P:cellular respiration"/>
    <property type="evidence" value="ECO:0007669"/>
    <property type="project" value="UniProtKB-ARBA"/>
</dbReference>
<dbReference type="FunFam" id="3.40.228.10:FF:000002">
    <property type="entry name" value="Formate dehydrogenase subunit alpha"/>
    <property type="match status" value="1"/>
</dbReference>
<dbReference type="InterPro" id="IPR006657">
    <property type="entry name" value="MoPterin_dinucl-bd_dom"/>
</dbReference>
<dbReference type="Gene3D" id="3.40.50.740">
    <property type="match status" value="1"/>
</dbReference>
<dbReference type="Gene3D" id="3.40.228.10">
    <property type="entry name" value="Dimethylsulfoxide Reductase, domain 2"/>
    <property type="match status" value="1"/>
</dbReference>
<dbReference type="GO" id="GO:1990204">
    <property type="term" value="C:oxidoreductase complex"/>
    <property type="evidence" value="ECO:0007669"/>
    <property type="project" value="UniProtKB-ARBA"/>
</dbReference>
<dbReference type="InterPro" id="IPR006963">
    <property type="entry name" value="Mopterin_OxRdtase_4Fe-4S_dom"/>
</dbReference>
<dbReference type="Pfam" id="PF01568">
    <property type="entry name" value="Molydop_binding"/>
    <property type="match status" value="1"/>
</dbReference>
<name>A0A972J7D8_9RHOO</name>
<dbReference type="Pfam" id="PF04879">
    <property type="entry name" value="Molybdop_Fe4S4"/>
    <property type="match status" value="1"/>
</dbReference>
<dbReference type="Gene3D" id="1.10.10.1100">
    <property type="entry name" value="BFD-like [2Fe-2S]-binding domain"/>
    <property type="match status" value="1"/>
</dbReference>
<dbReference type="Proteomes" id="UP000599523">
    <property type="component" value="Unassembled WGS sequence"/>
</dbReference>
<feature type="domain" description="4Fe-4S Mo/W bis-MGD-type" evidence="11">
    <location>
        <begin position="9"/>
        <end position="65"/>
    </location>
</feature>
<proteinExistence type="inferred from homology"/>
<dbReference type="Gene3D" id="2.40.40.20">
    <property type="match status" value="1"/>
</dbReference>
<dbReference type="GO" id="GO:0043546">
    <property type="term" value="F:molybdopterin cofactor binding"/>
    <property type="evidence" value="ECO:0007669"/>
    <property type="project" value="InterPro"/>
</dbReference>
<dbReference type="PROSITE" id="PS51669">
    <property type="entry name" value="4FE4S_MOW_BIS_MGD"/>
    <property type="match status" value="1"/>
</dbReference>
<comment type="caution">
    <text evidence="12">The sequence shown here is derived from an EMBL/GenBank/DDBJ whole genome shotgun (WGS) entry which is preliminary data.</text>
</comment>
<evidence type="ECO:0000256" key="5">
    <source>
        <dbReference type="ARBA" id="ARBA00022505"/>
    </source>
</evidence>
<reference evidence="12" key="1">
    <citation type="submission" date="2019-12" db="EMBL/GenBank/DDBJ databases">
        <title>Comparative genomics gives insights into the taxonomy of the Azoarcus-Aromatoleum group and reveals separate origins of nif in the plant-associated Azoarcus and non-plant-associated Aromatoleum sub-groups.</title>
        <authorList>
            <person name="Lafos M."/>
            <person name="Maluk M."/>
            <person name="Batista M."/>
            <person name="Junghare M."/>
            <person name="Carmona M."/>
            <person name="Faoro H."/>
            <person name="Cruz L.M."/>
            <person name="Battistoni F."/>
            <person name="De Souza E."/>
            <person name="Pedrosa F."/>
            <person name="Chen W.-M."/>
            <person name="Poole P.S."/>
            <person name="Dixon R.A."/>
            <person name="James E.K."/>
        </authorList>
    </citation>
    <scope>NUCLEOTIDE SEQUENCE</scope>
    <source>
        <strain evidence="12">NSC3</strain>
    </source>
</reference>
<keyword evidence="9" id="KW-0411">Iron-sulfur</keyword>
<dbReference type="PROSITE" id="PS00490">
    <property type="entry name" value="MOLYBDOPTERIN_PROK_2"/>
    <property type="match status" value="1"/>
</dbReference>
<dbReference type="Gene3D" id="2.20.25.90">
    <property type="entry name" value="ADC-like domains"/>
    <property type="match status" value="1"/>
</dbReference>
<dbReference type="CDD" id="cd02754">
    <property type="entry name" value="MopB_Nitrate-R-NapA-like"/>
    <property type="match status" value="1"/>
</dbReference>
<dbReference type="SUPFAM" id="SSF53706">
    <property type="entry name" value="Formate dehydrogenase/DMSO reductase, domains 1-3"/>
    <property type="match status" value="1"/>
</dbReference>
<evidence type="ECO:0000256" key="10">
    <source>
        <dbReference type="ARBA" id="ARBA00023063"/>
    </source>
</evidence>
<dbReference type="GO" id="GO:0042128">
    <property type="term" value="P:nitrate assimilation"/>
    <property type="evidence" value="ECO:0007669"/>
    <property type="project" value="UniProtKB-KW"/>
</dbReference>
<dbReference type="GO" id="GO:0051539">
    <property type="term" value="F:4 iron, 4 sulfur cluster binding"/>
    <property type="evidence" value="ECO:0007669"/>
    <property type="project" value="UniProtKB-KW"/>
</dbReference>
<dbReference type="InterPro" id="IPR041957">
    <property type="entry name" value="CT_Nitrate-R-NapA-like"/>
</dbReference>
<keyword evidence="8" id="KW-0408">Iron</keyword>
<dbReference type="GO" id="GO:0016020">
    <property type="term" value="C:membrane"/>
    <property type="evidence" value="ECO:0007669"/>
    <property type="project" value="TreeGrafter"/>
</dbReference>
<evidence type="ECO:0000256" key="6">
    <source>
        <dbReference type="ARBA" id="ARBA00022723"/>
    </source>
</evidence>
<organism evidence="12 13">
    <name type="scientific">Azoarcus taiwanensis</name>
    <dbReference type="NCBI Taxonomy" id="666964"/>
    <lineage>
        <taxon>Bacteria</taxon>
        <taxon>Pseudomonadati</taxon>
        <taxon>Pseudomonadota</taxon>
        <taxon>Betaproteobacteria</taxon>
        <taxon>Rhodocyclales</taxon>
        <taxon>Zoogloeaceae</taxon>
        <taxon>Azoarcus</taxon>
    </lineage>
</organism>
<evidence type="ECO:0000256" key="7">
    <source>
        <dbReference type="ARBA" id="ARBA00023002"/>
    </source>
</evidence>
<gene>
    <name evidence="12" type="ORF">GPA21_01775</name>
</gene>
<evidence type="ECO:0000313" key="13">
    <source>
        <dbReference type="Proteomes" id="UP000599523"/>
    </source>
</evidence>
<keyword evidence="5" id="KW-0500">Molybdenum</keyword>
<dbReference type="GO" id="GO:0046872">
    <property type="term" value="F:metal ion binding"/>
    <property type="evidence" value="ECO:0007669"/>
    <property type="project" value="UniProtKB-KW"/>
</dbReference>
<evidence type="ECO:0000256" key="8">
    <source>
        <dbReference type="ARBA" id="ARBA00023004"/>
    </source>
</evidence>
<evidence type="ECO:0000256" key="2">
    <source>
        <dbReference type="ARBA" id="ARBA00001966"/>
    </source>
</evidence>
<comment type="similarity">
    <text evidence="3">Belongs to the prokaryotic molybdopterin-containing oxidoreductase family. NasA/NapA/NarB subfamily.</text>
</comment>
<evidence type="ECO:0000256" key="3">
    <source>
        <dbReference type="ARBA" id="ARBA00008747"/>
    </source>
</evidence>
<dbReference type="SMART" id="SM00926">
    <property type="entry name" value="Molybdop_Fe4S4"/>
    <property type="match status" value="1"/>
</dbReference>
<dbReference type="InterPro" id="IPR041854">
    <property type="entry name" value="BFD-like_2Fe2S-bd_dom_sf"/>
</dbReference>
<keyword evidence="7" id="KW-0560">Oxidoreductase</keyword>
<protein>
    <submittedName>
        <fullName evidence="12">Molybdopterin-dependent oxidoreductase</fullName>
    </submittedName>
</protein>
<dbReference type="InterPro" id="IPR006656">
    <property type="entry name" value="Mopterin_OxRdtase"/>
</dbReference>
<dbReference type="InterPro" id="IPR050123">
    <property type="entry name" value="Prok_molybdopt-oxidoreductase"/>
</dbReference>
<dbReference type="EMBL" id="WTVM01000006">
    <property type="protein sequence ID" value="NMG01704.1"/>
    <property type="molecule type" value="Genomic_DNA"/>
</dbReference>
<keyword evidence="4" id="KW-0004">4Fe-4S</keyword>
<comment type="cofactor">
    <cofactor evidence="1">
        <name>Mo-bis(molybdopterin guanine dinucleotide)</name>
        <dbReference type="ChEBI" id="CHEBI:60539"/>
    </cofactor>
</comment>
<dbReference type="PANTHER" id="PTHR43105">
    <property type="entry name" value="RESPIRATORY NITRATE REDUCTASE"/>
    <property type="match status" value="1"/>
</dbReference>
<comment type="cofactor">
    <cofactor evidence="2">
        <name>[4Fe-4S] cluster</name>
        <dbReference type="ChEBI" id="CHEBI:49883"/>
    </cofactor>
</comment>
<evidence type="ECO:0000313" key="12">
    <source>
        <dbReference type="EMBL" id="NMG01704.1"/>
    </source>
</evidence>
<dbReference type="CDD" id="cd02791">
    <property type="entry name" value="MopB_CT_Nitrate-R-NapA-like"/>
    <property type="match status" value="1"/>
</dbReference>
<dbReference type="Pfam" id="PF04324">
    <property type="entry name" value="Fer2_BFD"/>
    <property type="match status" value="1"/>
</dbReference>
<dbReference type="InterPro" id="IPR006655">
    <property type="entry name" value="Mopterin_OxRdtase_prok_CS"/>
</dbReference>
<evidence type="ECO:0000256" key="4">
    <source>
        <dbReference type="ARBA" id="ARBA00022485"/>
    </source>
</evidence>
<keyword evidence="13" id="KW-1185">Reference proteome</keyword>
<evidence type="ECO:0000259" key="11">
    <source>
        <dbReference type="PROSITE" id="PS51669"/>
    </source>
</evidence>
<dbReference type="InterPro" id="IPR007419">
    <property type="entry name" value="BFD-like_2Fe2S-bd_dom"/>
</dbReference>
<dbReference type="Pfam" id="PF00384">
    <property type="entry name" value="Molybdopterin"/>
    <property type="match status" value="1"/>
</dbReference>
<dbReference type="AlphaFoldDB" id="A0A972J7D8"/>
<keyword evidence="6" id="KW-0479">Metal-binding</keyword>
<dbReference type="GO" id="GO:0016491">
    <property type="term" value="F:oxidoreductase activity"/>
    <property type="evidence" value="ECO:0007669"/>
    <property type="project" value="UniProtKB-KW"/>
</dbReference>
<dbReference type="SUPFAM" id="SSF50692">
    <property type="entry name" value="ADC-like"/>
    <property type="match status" value="1"/>
</dbReference>